<evidence type="ECO:0008006" key="9">
    <source>
        <dbReference type="Google" id="ProtNLM"/>
    </source>
</evidence>
<dbReference type="InterPro" id="IPR011701">
    <property type="entry name" value="MFS"/>
</dbReference>
<gene>
    <name evidence="7" type="ORF">RLTM_05816</name>
</gene>
<proteinExistence type="predicted"/>
<accession>H7GG68</accession>
<dbReference type="Proteomes" id="UP000053186">
    <property type="component" value="Unassembled WGS sequence"/>
</dbReference>
<feature type="transmembrane region" description="Helical" evidence="6">
    <location>
        <begin position="240"/>
        <end position="260"/>
    </location>
</feature>
<feature type="transmembrane region" description="Helical" evidence="6">
    <location>
        <begin position="272"/>
        <end position="290"/>
    </location>
</feature>
<feature type="transmembrane region" description="Helical" evidence="6">
    <location>
        <begin position="210"/>
        <end position="228"/>
    </location>
</feature>
<dbReference type="PATRIC" id="fig|456163.3.peg.1146"/>
<evidence type="ECO:0000256" key="2">
    <source>
        <dbReference type="ARBA" id="ARBA00022475"/>
    </source>
</evidence>
<evidence type="ECO:0000256" key="5">
    <source>
        <dbReference type="ARBA" id="ARBA00023136"/>
    </source>
</evidence>
<reference evidence="7 8" key="1">
    <citation type="journal article" date="2012" name="J. Bacteriol.">
        <title>Draft genome sequence of Thermus sp. strain RL, isolated from a hot water spring located atop the Himalayan ranges at Manikaran, India.</title>
        <authorList>
            <person name="Dwivedi V."/>
            <person name="Sangwan N."/>
            <person name="Nigam A."/>
            <person name="Garg N."/>
            <person name="Niharika N."/>
            <person name="Khurana P."/>
            <person name="Khurana J.P."/>
            <person name="Lal R."/>
        </authorList>
    </citation>
    <scope>NUCLEOTIDE SEQUENCE [LARGE SCALE GENOMIC DNA]</scope>
    <source>
        <strain evidence="7 8">RL</strain>
    </source>
</reference>
<feature type="transmembrane region" description="Helical" evidence="6">
    <location>
        <begin position="296"/>
        <end position="319"/>
    </location>
</feature>
<evidence type="ECO:0000256" key="3">
    <source>
        <dbReference type="ARBA" id="ARBA00022692"/>
    </source>
</evidence>
<dbReference type="Pfam" id="PF07690">
    <property type="entry name" value="MFS_1"/>
    <property type="match status" value="1"/>
</dbReference>
<evidence type="ECO:0000256" key="4">
    <source>
        <dbReference type="ARBA" id="ARBA00022989"/>
    </source>
</evidence>
<feature type="transmembrane region" description="Helical" evidence="6">
    <location>
        <begin position="331"/>
        <end position="353"/>
    </location>
</feature>
<organism evidence="7 8">
    <name type="scientific">Thermus parvatiensis</name>
    <dbReference type="NCBI Taxonomy" id="456163"/>
    <lineage>
        <taxon>Bacteria</taxon>
        <taxon>Thermotogati</taxon>
        <taxon>Deinococcota</taxon>
        <taxon>Deinococci</taxon>
        <taxon>Thermales</taxon>
        <taxon>Thermaceae</taxon>
        <taxon>Thermus</taxon>
    </lineage>
</organism>
<feature type="transmembrane region" description="Helical" evidence="6">
    <location>
        <begin position="359"/>
        <end position="376"/>
    </location>
</feature>
<feature type="transmembrane region" description="Helical" evidence="6">
    <location>
        <begin position="41"/>
        <end position="61"/>
    </location>
</feature>
<keyword evidence="3 6" id="KW-0812">Transmembrane</keyword>
<dbReference type="Gene3D" id="1.20.1250.20">
    <property type="entry name" value="MFS general substrate transporter like domains"/>
    <property type="match status" value="1"/>
</dbReference>
<evidence type="ECO:0000256" key="6">
    <source>
        <dbReference type="SAM" id="Phobius"/>
    </source>
</evidence>
<dbReference type="GO" id="GO:0005886">
    <property type="term" value="C:plasma membrane"/>
    <property type="evidence" value="ECO:0007669"/>
    <property type="project" value="UniProtKB-SubCell"/>
</dbReference>
<dbReference type="InterPro" id="IPR036259">
    <property type="entry name" value="MFS_trans_sf"/>
</dbReference>
<sequence>MPQPYAFLLAAEGLRLFGAGFFYLPLYLLAAEKARAPLEAVLPQTFLYAAGLASLLVGALLDRFERRRVLVLTALGQGFLTLALFPAPFLPLLYLLLLLLLFELLDRFRALAAGLYLRSLVPKEAYEGKLGRLSALHFAADTLSDPVAGAAYARNPGLPPLLGGPLLFLSAFLYRRLPPAPPPKPGGPFRLREAFAGLGFLWNHPLLRRVFLIARVHGLVHGATFALLPLYTLRGLEAPAWVYGLLSGAWGLGAAAGALLLEKLLPLGRGNLARGSLLLLGAPLLGLTLLPPWPLAVGLLFLFGLGQQFWSLLVTSLLYRELPEELVGRGMGGVGFVSSLLAPLGSLLGGALAGLALPLPFLLAGALLLGLVPLVGRGWR</sequence>
<evidence type="ECO:0000256" key="1">
    <source>
        <dbReference type="ARBA" id="ARBA00004651"/>
    </source>
</evidence>
<evidence type="ECO:0000313" key="7">
    <source>
        <dbReference type="EMBL" id="EIA39192.1"/>
    </source>
</evidence>
<dbReference type="RefSeq" id="WP_008632323.1">
    <property type="nucleotide sequence ID" value="NZ_AIJQ01000007.1"/>
</dbReference>
<dbReference type="PANTHER" id="PTHR23513:SF6">
    <property type="entry name" value="MAJOR FACILITATOR SUPERFAMILY ASSOCIATED DOMAIN-CONTAINING PROTEIN"/>
    <property type="match status" value="1"/>
</dbReference>
<keyword evidence="2" id="KW-1003">Cell membrane</keyword>
<keyword evidence="8" id="KW-1185">Reference proteome</keyword>
<feature type="transmembrane region" description="Helical" evidence="6">
    <location>
        <begin position="6"/>
        <end position="29"/>
    </location>
</feature>
<name>H7GG68_9DEIN</name>
<dbReference type="EMBL" id="AIJQ01000007">
    <property type="protein sequence ID" value="EIA39192.1"/>
    <property type="molecule type" value="Genomic_DNA"/>
</dbReference>
<comment type="caution">
    <text evidence="7">The sequence shown here is derived from an EMBL/GenBank/DDBJ whole genome shotgun (WGS) entry which is preliminary data.</text>
</comment>
<dbReference type="PANTHER" id="PTHR23513">
    <property type="entry name" value="INTEGRAL MEMBRANE EFFLUX PROTEIN-RELATED"/>
    <property type="match status" value="1"/>
</dbReference>
<dbReference type="SUPFAM" id="SSF103473">
    <property type="entry name" value="MFS general substrate transporter"/>
    <property type="match status" value="1"/>
</dbReference>
<protein>
    <recommendedName>
        <fullName evidence="9">MFS transporter</fullName>
    </recommendedName>
</protein>
<feature type="transmembrane region" description="Helical" evidence="6">
    <location>
        <begin position="81"/>
        <end position="102"/>
    </location>
</feature>
<evidence type="ECO:0000313" key="8">
    <source>
        <dbReference type="Proteomes" id="UP000053186"/>
    </source>
</evidence>
<dbReference type="AlphaFoldDB" id="H7GG68"/>
<keyword evidence="4 6" id="KW-1133">Transmembrane helix</keyword>
<dbReference type="GO" id="GO:0022857">
    <property type="term" value="F:transmembrane transporter activity"/>
    <property type="evidence" value="ECO:0007669"/>
    <property type="project" value="InterPro"/>
</dbReference>
<comment type="subcellular location">
    <subcellularLocation>
        <location evidence="1">Cell membrane</location>
        <topology evidence="1">Multi-pass membrane protein</topology>
    </subcellularLocation>
</comment>
<keyword evidence="5 6" id="KW-0472">Membrane</keyword>